<accession>A0A2H0LW53</accession>
<dbReference type="GO" id="GO:0000160">
    <property type="term" value="P:phosphorelay signal transduction system"/>
    <property type="evidence" value="ECO:0007669"/>
    <property type="project" value="UniProtKB-KW"/>
</dbReference>
<dbReference type="Pfam" id="PF00072">
    <property type="entry name" value="Response_reg"/>
    <property type="match status" value="1"/>
</dbReference>
<evidence type="ECO:0000256" key="1">
    <source>
        <dbReference type="ARBA" id="ARBA00022553"/>
    </source>
</evidence>
<dbReference type="GO" id="GO:0003677">
    <property type="term" value="F:DNA binding"/>
    <property type="evidence" value="ECO:0007669"/>
    <property type="project" value="UniProtKB-KW"/>
</dbReference>
<dbReference type="PANTHER" id="PTHR44591">
    <property type="entry name" value="STRESS RESPONSE REGULATOR PROTEIN 1"/>
    <property type="match status" value="1"/>
</dbReference>
<keyword evidence="2" id="KW-0902">Two-component regulatory system</keyword>
<feature type="domain" description="Response regulatory" evidence="7">
    <location>
        <begin position="4"/>
        <end position="120"/>
    </location>
</feature>
<protein>
    <recommendedName>
        <fullName evidence="7">Response regulatory domain-containing protein</fullName>
    </recommendedName>
</protein>
<gene>
    <name evidence="8" type="ORF">COV72_07365</name>
</gene>
<evidence type="ECO:0000256" key="4">
    <source>
        <dbReference type="ARBA" id="ARBA00023125"/>
    </source>
</evidence>
<evidence type="ECO:0000313" key="9">
    <source>
        <dbReference type="Proteomes" id="UP000229641"/>
    </source>
</evidence>
<dbReference type="PROSITE" id="PS50110">
    <property type="entry name" value="RESPONSE_REGULATORY"/>
    <property type="match status" value="1"/>
</dbReference>
<keyword evidence="5" id="KW-0804">Transcription</keyword>
<reference evidence="8 9" key="1">
    <citation type="submission" date="2017-09" db="EMBL/GenBank/DDBJ databases">
        <title>Depth-based differentiation of microbial function through sediment-hosted aquifers and enrichment of novel symbionts in the deep terrestrial subsurface.</title>
        <authorList>
            <person name="Probst A.J."/>
            <person name="Ladd B."/>
            <person name="Jarett J.K."/>
            <person name="Geller-Mcgrath D.E."/>
            <person name="Sieber C.M."/>
            <person name="Emerson J.B."/>
            <person name="Anantharaman K."/>
            <person name="Thomas B.C."/>
            <person name="Malmstrom R."/>
            <person name="Stieglmeier M."/>
            <person name="Klingl A."/>
            <person name="Woyke T."/>
            <person name="Ryan C.M."/>
            <person name="Banfield J.F."/>
        </authorList>
    </citation>
    <scope>NUCLEOTIDE SEQUENCE [LARGE SCALE GENOMIC DNA]</scope>
    <source>
        <strain evidence="8">CG11_big_fil_rev_8_21_14_0_20_42_13</strain>
    </source>
</reference>
<dbReference type="PANTHER" id="PTHR44591:SF3">
    <property type="entry name" value="RESPONSE REGULATORY DOMAIN-CONTAINING PROTEIN"/>
    <property type="match status" value="1"/>
</dbReference>
<dbReference type="Proteomes" id="UP000229641">
    <property type="component" value="Unassembled WGS sequence"/>
</dbReference>
<comment type="caution">
    <text evidence="8">The sequence shown here is derived from an EMBL/GenBank/DDBJ whole genome shotgun (WGS) entry which is preliminary data.</text>
</comment>
<dbReference type="Gene3D" id="3.40.50.2300">
    <property type="match status" value="1"/>
</dbReference>
<name>A0A2H0LW53_9BACT</name>
<dbReference type="EMBL" id="PCWA01000095">
    <property type="protein sequence ID" value="PIQ88622.1"/>
    <property type="molecule type" value="Genomic_DNA"/>
</dbReference>
<evidence type="ECO:0000313" key="8">
    <source>
        <dbReference type="EMBL" id="PIQ88622.1"/>
    </source>
</evidence>
<proteinExistence type="predicted"/>
<dbReference type="InterPro" id="IPR001789">
    <property type="entry name" value="Sig_transdc_resp-reg_receiver"/>
</dbReference>
<evidence type="ECO:0000256" key="5">
    <source>
        <dbReference type="ARBA" id="ARBA00023163"/>
    </source>
</evidence>
<feature type="modified residue" description="4-aspartylphosphate" evidence="6">
    <location>
        <position position="53"/>
    </location>
</feature>
<dbReference type="FunFam" id="3.40.50.2300:FF:000001">
    <property type="entry name" value="DNA-binding response regulator PhoB"/>
    <property type="match status" value="1"/>
</dbReference>
<keyword evidence="1 6" id="KW-0597">Phosphoprotein</keyword>
<evidence type="ECO:0000256" key="2">
    <source>
        <dbReference type="ARBA" id="ARBA00023012"/>
    </source>
</evidence>
<dbReference type="InterPro" id="IPR011006">
    <property type="entry name" value="CheY-like_superfamily"/>
</dbReference>
<dbReference type="SUPFAM" id="SSF52172">
    <property type="entry name" value="CheY-like"/>
    <property type="match status" value="1"/>
</dbReference>
<evidence type="ECO:0000256" key="6">
    <source>
        <dbReference type="PROSITE-ProRule" id="PRU00169"/>
    </source>
</evidence>
<dbReference type="InterPro" id="IPR050595">
    <property type="entry name" value="Bact_response_regulator"/>
</dbReference>
<keyword evidence="3" id="KW-0805">Transcription regulation</keyword>
<organism evidence="8 9">
    <name type="scientific">Candidatus Ghiorseimicrobium undicola</name>
    <dbReference type="NCBI Taxonomy" id="1974746"/>
    <lineage>
        <taxon>Bacteria</taxon>
        <taxon>Pseudomonadati</taxon>
        <taxon>Candidatus Omnitrophota</taxon>
        <taxon>Candidatus Ghiorseimicrobium</taxon>
    </lineage>
</organism>
<keyword evidence="4" id="KW-0238">DNA-binding</keyword>
<dbReference type="AlphaFoldDB" id="A0A2H0LW53"/>
<evidence type="ECO:0000259" key="7">
    <source>
        <dbReference type="PROSITE" id="PS50110"/>
    </source>
</evidence>
<evidence type="ECO:0000256" key="3">
    <source>
        <dbReference type="ARBA" id="ARBA00023015"/>
    </source>
</evidence>
<sequence length="126" mass="14301">MAKKILIIEDESDTCKALRFRFENRGFDVICAKDGRDGLEKAQAEFPALIILDLMLPELSGEEVCKEIRRNESIAKVPIIMLTAKDTDTDRVVGRVIGADSYMTKPFEIEELLREINRLIENKTNG</sequence>
<dbReference type="SMART" id="SM00448">
    <property type="entry name" value="REC"/>
    <property type="match status" value="1"/>
</dbReference>